<proteinExistence type="predicted"/>
<sequence>MHSRLQCAHISEFQPPKHRPAMLAICAGDIWRKDYYSIMEVYRVTNPSYVLKRNRQWVSVLKGLAISRQVYPGFIRLMVQLLDSCTYHKRLALFLWVYPGTIRLMATPLGLCT</sequence>
<protein>
    <submittedName>
        <fullName evidence="1">Uncharacterized protein</fullName>
    </submittedName>
</protein>
<organism evidence="1 2">
    <name type="scientific">Xenopus laevis</name>
    <name type="common">African clawed frog</name>
    <dbReference type="NCBI Taxonomy" id="8355"/>
    <lineage>
        <taxon>Eukaryota</taxon>
        <taxon>Metazoa</taxon>
        <taxon>Chordata</taxon>
        <taxon>Craniata</taxon>
        <taxon>Vertebrata</taxon>
        <taxon>Euteleostomi</taxon>
        <taxon>Amphibia</taxon>
        <taxon>Batrachia</taxon>
        <taxon>Anura</taxon>
        <taxon>Pipoidea</taxon>
        <taxon>Pipidae</taxon>
        <taxon>Xenopodinae</taxon>
        <taxon>Xenopus</taxon>
        <taxon>Xenopus</taxon>
    </lineage>
</organism>
<evidence type="ECO:0000313" key="1">
    <source>
        <dbReference type="EMBL" id="OCT69231.1"/>
    </source>
</evidence>
<dbReference type="AlphaFoldDB" id="A0A974CAR7"/>
<dbReference type="EMBL" id="CM004480">
    <property type="protein sequence ID" value="OCT69231.1"/>
    <property type="molecule type" value="Genomic_DNA"/>
</dbReference>
<evidence type="ECO:0000313" key="2">
    <source>
        <dbReference type="Proteomes" id="UP000694892"/>
    </source>
</evidence>
<reference evidence="2" key="1">
    <citation type="journal article" date="2016" name="Nature">
        <title>Genome evolution in the allotetraploid frog Xenopus laevis.</title>
        <authorList>
            <person name="Session A.M."/>
            <person name="Uno Y."/>
            <person name="Kwon T."/>
            <person name="Chapman J.A."/>
            <person name="Toyoda A."/>
            <person name="Takahashi S."/>
            <person name="Fukui A."/>
            <person name="Hikosaka A."/>
            <person name="Suzuki A."/>
            <person name="Kondo M."/>
            <person name="van Heeringen S.J."/>
            <person name="Quigley I."/>
            <person name="Heinz S."/>
            <person name="Ogino H."/>
            <person name="Ochi H."/>
            <person name="Hellsten U."/>
            <person name="Lyons J.B."/>
            <person name="Simakov O."/>
            <person name="Putnam N."/>
            <person name="Stites J."/>
            <person name="Kuroki Y."/>
            <person name="Tanaka T."/>
            <person name="Michiue T."/>
            <person name="Watanabe M."/>
            <person name="Bogdanovic O."/>
            <person name="Lister R."/>
            <person name="Georgiou G."/>
            <person name="Paranjpe S.S."/>
            <person name="van Kruijsbergen I."/>
            <person name="Shu S."/>
            <person name="Carlson J."/>
            <person name="Kinoshita T."/>
            <person name="Ohta Y."/>
            <person name="Mawaribuchi S."/>
            <person name="Jenkins J."/>
            <person name="Grimwood J."/>
            <person name="Schmutz J."/>
            <person name="Mitros T."/>
            <person name="Mozaffari S.V."/>
            <person name="Suzuki Y."/>
            <person name="Haramoto Y."/>
            <person name="Yamamoto T.S."/>
            <person name="Takagi C."/>
            <person name="Heald R."/>
            <person name="Miller K."/>
            <person name="Haudenschild C."/>
            <person name="Kitzman J."/>
            <person name="Nakayama T."/>
            <person name="Izutsu Y."/>
            <person name="Robert J."/>
            <person name="Fortriede J."/>
            <person name="Burns K."/>
            <person name="Lotay V."/>
            <person name="Karimi K."/>
            <person name="Yasuoka Y."/>
            <person name="Dichmann D.S."/>
            <person name="Flajnik M.F."/>
            <person name="Houston D.W."/>
            <person name="Shendure J."/>
            <person name="DuPasquier L."/>
            <person name="Vize P.D."/>
            <person name="Zorn A.M."/>
            <person name="Ito M."/>
            <person name="Marcotte E.M."/>
            <person name="Wallingford J.B."/>
            <person name="Ito Y."/>
            <person name="Asashima M."/>
            <person name="Ueno N."/>
            <person name="Matsuda Y."/>
            <person name="Veenstra G.J."/>
            <person name="Fujiyama A."/>
            <person name="Harland R.M."/>
            <person name="Taira M."/>
            <person name="Rokhsar D.S."/>
        </authorList>
    </citation>
    <scope>NUCLEOTIDE SEQUENCE [LARGE SCALE GENOMIC DNA]</scope>
    <source>
        <strain evidence="2">J</strain>
    </source>
</reference>
<dbReference type="Proteomes" id="UP000694892">
    <property type="component" value="Chromosome 8L"/>
</dbReference>
<accession>A0A974CAR7</accession>
<name>A0A974CAR7_XENLA</name>
<gene>
    <name evidence="1" type="ORF">XELAEV_18040542mg</name>
</gene>